<keyword evidence="3" id="KW-1185">Reference proteome</keyword>
<name>A0A7J8RFT5_GOSDV</name>
<proteinExistence type="predicted"/>
<protein>
    <submittedName>
        <fullName evidence="2">Uncharacterized protein</fullName>
    </submittedName>
</protein>
<dbReference type="AlphaFoldDB" id="A0A7J8RFT5"/>
<comment type="caution">
    <text evidence="2">The sequence shown here is derived from an EMBL/GenBank/DDBJ whole genome shotgun (WGS) entry which is preliminary data.</text>
</comment>
<evidence type="ECO:0000313" key="3">
    <source>
        <dbReference type="Proteomes" id="UP000593561"/>
    </source>
</evidence>
<dbReference type="Proteomes" id="UP000593561">
    <property type="component" value="Unassembled WGS sequence"/>
</dbReference>
<reference evidence="2 3" key="1">
    <citation type="journal article" date="2019" name="Genome Biol. Evol.">
        <title>Insights into the evolution of the New World diploid cottons (Gossypium, subgenus Houzingenia) based on genome sequencing.</title>
        <authorList>
            <person name="Grover C.E."/>
            <person name="Arick M.A. 2nd"/>
            <person name="Thrash A."/>
            <person name="Conover J.L."/>
            <person name="Sanders W.S."/>
            <person name="Peterson D.G."/>
            <person name="Frelichowski J.E."/>
            <person name="Scheffler J.A."/>
            <person name="Scheffler B.E."/>
            <person name="Wendel J.F."/>
        </authorList>
    </citation>
    <scope>NUCLEOTIDE SEQUENCE [LARGE SCALE GENOMIC DNA]</scope>
    <source>
        <strain evidence="2">27</strain>
        <tissue evidence="2">Leaf</tissue>
    </source>
</reference>
<gene>
    <name evidence="2" type="ORF">Godav_012871</name>
</gene>
<evidence type="ECO:0000313" key="2">
    <source>
        <dbReference type="EMBL" id="MBA0612242.1"/>
    </source>
</evidence>
<accession>A0A7J8RFT5</accession>
<feature type="region of interest" description="Disordered" evidence="1">
    <location>
        <begin position="79"/>
        <end position="98"/>
    </location>
</feature>
<organism evidence="2 3">
    <name type="scientific">Gossypium davidsonii</name>
    <name type="common">Davidson's cotton</name>
    <name type="synonym">Gossypium klotzschianum subsp. davidsonii</name>
    <dbReference type="NCBI Taxonomy" id="34287"/>
    <lineage>
        <taxon>Eukaryota</taxon>
        <taxon>Viridiplantae</taxon>
        <taxon>Streptophyta</taxon>
        <taxon>Embryophyta</taxon>
        <taxon>Tracheophyta</taxon>
        <taxon>Spermatophyta</taxon>
        <taxon>Magnoliopsida</taxon>
        <taxon>eudicotyledons</taxon>
        <taxon>Gunneridae</taxon>
        <taxon>Pentapetalae</taxon>
        <taxon>rosids</taxon>
        <taxon>malvids</taxon>
        <taxon>Malvales</taxon>
        <taxon>Malvaceae</taxon>
        <taxon>Malvoideae</taxon>
        <taxon>Gossypium</taxon>
    </lineage>
</organism>
<sequence length="124" mass="13695">MGILSYPKWKVALSPVLIIATLTFLAKKKSSALRFEQLLLPAARQNLNQAVCVGVQSTKLNKTVLPSWKPMSAKRIDQDNDLRSGSCTQSCAPDDQGEIATKGKCDIVPFTFMLKYTRYNGDSL</sequence>
<evidence type="ECO:0000256" key="1">
    <source>
        <dbReference type="SAM" id="MobiDB-lite"/>
    </source>
</evidence>
<dbReference type="EMBL" id="JABFAC010000005">
    <property type="protein sequence ID" value="MBA0612242.1"/>
    <property type="molecule type" value="Genomic_DNA"/>
</dbReference>